<dbReference type="InterPro" id="IPR003140">
    <property type="entry name" value="PLipase/COase/thioEstase"/>
</dbReference>
<reference evidence="5" key="1">
    <citation type="submission" date="2020-10" db="EMBL/GenBank/DDBJ databases">
        <title>High-Quality Genome Resource of Clonostachys rosea strain S41 by Oxford Nanopore Long-Read Sequencing.</title>
        <authorList>
            <person name="Wang H."/>
        </authorList>
    </citation>
    <scope>NUCLEOTIDE SEQUENCE</scope>
    <source>
        <strain evidence="5">S41</strain>
    </source>
</reference>
<proteinExistence type="inferred from homology"/>
<dbReference type="Gene3D" id="3.40.50.1820">
    <property type="entry name" value="alpha/beta hydrolase"/>
    <property type="match status" value="1"/>
</dbReference>
<comment type="caution">
    <text evidence="5">The sequence shown here is derived from an EMBL/GenBank/DDBJ whole genome shotgun (WGS) entry which is preliminary data.</text>
</comment>
<dbReference type="InterPro" id="IPR001375">
    <property type="entry name" value="Peptidase_S9_cat"/>
</dbReference>
<dbReference type="GO" id="GO:0005737">
    <property type="term" value="C:cytoplasm"/>
    <property type="evidence" value="ECO:0007669"/>
    <property type="project" value="TreeGrafter"/>
</dbReference>
<dbReference type="GO" id="GO:0006508">
    <property type="term" value="P:proteolysis"/>
    <property type="evidence" value="ECO:0007669"/>
    <property type="project" value="InterPro"/>
</dbReference>
<name>A0A8H7K8V1_BIOOC</name>
<gene>
    <name evidence="5" type="ORF">IM811_004331</name>
</gene>
<organism evidence="5 6">
    <name type="scientific">Bionectria ochroleuca</name>
    <name type="common">Gliocladium roseum</name>
    <dbReference type="NCBI Taxonomy" id="29856"/>
    <lineage>
        <taxon>Eukaryota</taxon>
        <taxon>Fungi</taxon>
        <taxon>Dikarya</taxon>
        <taxon>Ascomycota</taxon>
        <taxon>Pezizomycotina</taxon>
        <taxon>Sordariomycetes</taxon>
        <taxon>Hypocreomycetidae</taxon>
        <taxon>Hypocreales</taxon>
        <taxon>Bionectriaceae</taxon>
        <taxon>Clonostachys</taxon>
    </lineage>
</organism>
<evidence type="ECO:0000259" key="3">
    <source>
        <dbReference type="Pfam" id="PF00326"/>
    </source>
</evidence>
<dbReference type="PANTHER" id="PTHR10655">
    <property type="entry name" value="LYSOPHOSPHOLIPASE-RELATED"/>
    <property type="match status" value="1"/>
</dbReference>
<dbReference type="EMBL" id="JADCTT010000012">
    <property type="protein sequence ID" value="KAF9746030.1"/>
    <property type="molecule type" value="Genomic_DNA"/>
</dbReference>
<dbReference type="Pfam" id="PF00326">
    <property type="entry name" value="Peptidase_S9"/>
    <property type="match status" value="1"/>
</dbReference>
<dbReference type="InterPro" id="IPR050565">
    <property type="entry name" value="LYPA1-2/EST-like"/>
</dbReference>
<dbReference type="GO" id="GO:0008236">
    <property type="term" value="F:serine-type peptidase activity"/>
    <property type="evidence" value="ECO:0007669"/>
    <property type="project" value="InterPro"/>
</dbReference>
<dbReference type="Pfam" id="PF02230">
    <property type="entry name" value="Abhydrolase_2"/>
    <property type="match status" value="1"/>
</dbReference>
<dbReference type="GO" id="GO:0008474">
    <property type="term" value="F:palmitoyl-(protein) hydrolase activity"/>
    <property type="evidence" value="ECO:0007669"/>
    <property type="project" value="TreeGrafter"/>
</dbReference>
<evidence type="ECO:0008006" key="7">
    <source>
        <dbReference type="Google" id="ProtNLM"/>
    </source>
</evidence>
<evidence type="ECO:0000256" key="2">
    <source>
        <dbReference type="SAM" id="MobiDB-lite"/>
    </source>
</evidence>
<protein>
    <recommendedName>
        <fullName evidence="7">Phospholipase/carboxylesterase/thioesterase domain-containing protein</fullName>
    </recommendedName>
</protein>
<evidence type="ECO:0000313" key="6">
    <source>
        <dbReference type="Proteomes" id="UP000616885"/>
    </source>
</evidence>
<comment type="similarity">
    <text evidence="1">Belongs to the AB hydrolase superfamily. AB hydrolase 2 family.</text>
</comment>
<dbReference type="PANTHER" id="PTHR10655:SF63">
    <property type="entry name" value="PHOSPHOLIPASE_CARBOXYLESTERASE_THIOESTERASE DOMAIN-CONTAINING PROTEIN"/>
    <property type="match status" value="1"/>
</dbReference>
<feature type="domain" description="Peptidase S9 prolyl oligopeptidase catalytic" evidence="3">
    <location>
        <begin position="224"/>
        <end position="286"/>
    </location>
</feature>
<feature type="region of interest" description="Disordered" evidence="2">
    <location>
        <begin position="177"/>
        <end position="200"/>
    </location>
</feature>
<dbReference type="GO" id="GO:0052689">
    <property type="term" value="F:carboxylic ester hydrolase activity"/>
    <property type="evidence" value="ECO:0007669"/>
    <property type="project" value="TreeGrafter"/>
</dbReference>
<feature type="domain" description="Phospholipase/carboxylesterase/thioesterase" evidence="4">
    <location>
        <begin position="16"/>
        <end position="176"/>
    </location>
</feature>
<evidence type="ECO:0000313" key="5">
    <source>
        <dbReference type="EMBL" id="KAF9746030.1"/>
    </source>
</evidence>
<accession>A0A8H7K8V1</accession>
<evidence type="ECO:0000256" key="1">
    <source>
        <dbReference type="ARBA" id="ARBA00006499"/>
    </source>
</evidence>
<dbReference type="AlphaFoldDB" id="A0A8H7K8V1"/>
<dbReference type="Proteomes" id="UP000616885">
    <property type="component" value="Unassembled WGS sequence"/>
</dbReference>
<dbReference type="InterPro" id="IPR029058">
    <property type="entry name" value="AB_hydrolase_fold"/>
</dbReference>
<evidence type="ECO:0000259" key="4">
    <source>
        <dbReference type="Pfam" id="PF02230"/>
    </source>
</evidence>
<dbReference type="SUPFAM" id="SSF53474">
    <property type="entry name" value="alpha/beta-Hydrolases"/>
    <property type="match status" value="1"/>
</dbReference>
<sequence length="296" mass="32674">MDLSTGLANSKRSTTSYIAEPLSAHTHSLILLHGLGSNGEKFGSEILKTGLSSDGHTLPQLLPGARFVFPTAKRRRSSAFSRSKLTQWFDIASLDDPSYRQYTQLEGLEESLREVLELLRVEVGKVSAQNVLLGGLSQGMAMSAICLLYLDFPLGGFIGMSGWLPYSKDLHEVLNDDAENDPFGNEDPFDVPDGRKSEEQEPIHKAVDFIRDLLGGDRQAVSRNALATPVFLGHGMADEKIVPDLGENASSTLREVGFKVSWRTYQGQGHWYKTPEEIDDILAFMSTEMKWPVGNN</sequence>